<keyword evidence="1 3" id="KW-0560">Oxidoreductase</keyword>
<reference evidence="6 7" key="1">
    <citation type="submission" date="2024-02" db="EMBL/GenBank/DDBJ databases">
        <title>Chromosome-scale genome assembly of the rough periwinkle Littorina saxatilis.</title>
        <authorList>
            <person name="De Jode A."/>
            <person name="Faria R."/>
            <person name="Formenti G."/>
            <person name="Sims Y."/>
            <person name="Smith T.P."/>
            <person name="Tracey A."/>
            <person name="Wood J.M.D."/>
            <person name="Zagrodzka Z.B."/>
            <person name="Johannesson K."/>
            <person name="Butlin R.K."/>
            <person name="Leder E.H."/>
        </authorList>
    </citation>
    <scope>NUCLEOTIDE SEQUENCE [LARGE SCALE GENOMIC DNA]</scope>
    <source>
        <strain evidence="6">Snail1</strain>
        <tissue evidence="6">Muscle</tissue>
    </source>
</reference>
<dbReference type="InterPro" id="IPR036291">
    <property type="entry name" value="NAD(P)-bd_dom_sf"/>
</dbReference>
<proteinExistence type="inferred from homology"/>
<dbReference type="Pfam" id="PF00389">
    <property type="entry name" value="2-Hacid_dh"/>
    <property type="match status" value="1"/>
</dbReference>
<keyword evidence="7" id="KW-1185">Reference proteome</keyword>
<dbReference type="PROSITE" id="PS00671">
    <property type="entry name" value="D_2_HYDROXYACID_DH_3"/>
    <property type="match status" value="1"/>
</dbReference>
<dbReference type="EMBL" id="JBAMIC010000019">
    <property type="protein sequence ID" value="KAK7094160.1"/>
    <property type="molecule type" value="Genomic_DNA"/>
</dbReference>
<dbReference type="SUPFAM" id="SSF52283">
    <property type="entry name" value="Formate/glycerate dehydrogenase catalytic domain-like"/>
    <property type="match status" value="1"/>
</dbReference>
<comment type="caution">
    <text evidence="6">The sequence shown here is derived from an EMBL/GenBank/DDBJ whole genome shotgun (WGS) entry which is preliminary data.</text>
</comment>
<dbReference type="Gene3D" id="3.40.50.720">
    <property type="entry name" value="NAD(P)-binding Rossmann-like Domain"/>
    <property type="match status" value="2"/>
</dbReference>
<organism evidence="6 7">
    <name type="scientific">Littorina saxatilis</name>
    <dbReference type="NCBI Taxonomy" id="31220"/>
    <lineage>
        <taxon>Eukaryota</taxon>
        <taxon>Metazoa</taxon>
        <taxon>Spiralia</taxon>
        <taxon>Lophotrochozoa</taxon>
        <taxon>Mollusca</taxon>
        <taxon>Gastropoda</taxon>
        <taxon>Caenogastropoda</taxon>
        <taxon>Littorinimorpha</taxon>
        <taxon>Littorinoidea</taxon>
        <taxon>Littorinidae</taxon>
        <taxon>Littorina</taxon>
    </lineage>
</organism>
<feature type="domain" description="D-isomer specific 2-hydroxyacid dehydrogenase NAD-binding" evidence="5">
    <location>
        <begin position="111"/>
        <end position="288"/>
    </location>
</feature>
<dbReference type="AlphaFoldDB" id="A0AAN9G4Z9"/>
<dbReference type="GO" id="GO:0005829">
    <property type="term" value="C:cytosol"/>
    <property type="evidence" value="ECO:0007669"/>
    <property type="project" value="TreeGrafter"/>
</dbReference>
<gene>
    <name evidence="6" type="ORF">V1264_007822</name>
</gene>
<dbReference type="InterPro" id="IPR050223">
    <property type="entry name" value="D-isomer_2-hydroxyacid_DH"/>
</dbReference>
<evidence type="ECO:0000259" key="5">
    <source>
        <dbReference type="Pfam" id="PF02826"/>
    </source>
</evidence>
<dbReference type="CDD" id="cd05301">
    <property type="entry name" value="GDH"/>
    <property type="match status" value="1"/>
</dbReference>
<dbReference type="FunFam" id="3.40.50.720:FF:000026">
    <property type="entry name" value="Glyoxylate/hydroxypyruvate reductase B"/>
    <property type="match status" value="1"/>
</dbReference>
<sequence length="315" mass="34455">MSVQAYITRQIPEEGMSILKKKLNVSSWCSENVMPREDLLKHVKGMNGILCTISDNMDKEVLDAAGPQLKVISTLSVGTGHIDVSECKKRGIEVLNTPDVASDSAAEFTVTLVLLVARRLLEGMDAVKNGEWGLWKPMWICGFEMGGRTLGIHGLGRVGFGIARRLKPFNIERIIYHDLYHKEYASSVGATLVDLPTLLAESDMLCICCAPTPQTIKSFNKEAFAKMKEGSILINTSRGVIVDHNDLDAALKAGRPMAAGLDVTDPEPLPIDHPLMKNPKCIITPHQGTSTWATRINMAKAAASNLYISLLEEDN</sequence>
<evidence type="ECO:0000259" key="4">
    <source>
        <dbReference type="Pfam" id="PF00389"/>
    </source>
</evidence>
<evidence type="ECO:0000313" key="7">
    <source>
        <dbReference type="Proteomes" id="UP001374579"/>
    </source>
</evidence>
<evidence type="ECO:0000256" key="2">
    <source>
        <dbReference type="ARBA" id="ARBA00073306"/>
    </source>
</evidence>
<name>A0AAN9G4Z9_9CAEN</name>
<dbReference type="InterPro" id="IPR029753">
    <property type="entry name" value="D-isomer_DH_CS"/>
</dbReference>
<accession>A0AAN9G4Z9</accession>
<dbReference type="PANTHER" id="PTHR10996:SF277">
    <property type="entry name" value="GLYOXYLATE REDUCTASE_HYDROXYPYRUVATE REDUCTASE"/>
    <property type="match status" value="1"/>
</dbReference>
<evidence type="ECO:0000256" key="3">
    <source>
        <dbReference type="RuleBase" id="RU003719"/>
    </source>
</evidence>
<dbReference type="PANTHER" id="PTHR10996">
    <property type="entry name" value="2-HYDROXYACID DEHYDROGENASE-RELATED"/>
    <property type="match status" value="1"/>
</dbReference>
<protein>
    <recommendedName>
        <fullName evidence="2">Glyoxylate reductase/hydroxypyruvate reductase</fullName>
    </recommendedName>
</protein>
<dbReference type="GO" id="GO:0030267">
    <property type="term" value="F:glyoxylate reductase (NADPH) activity"/>
    <property type="evidence" value="ECO:0007669"/>
    <property type="project" value="TreeGrafter"/>
</dbReference>
<comment type="similarity">
    <text evidence="3">Belongs to the D-isomer specific 2-hydroxyacid dehydrogenase family.</text>
</comment>
<dbReference type="InterPro" id="IPR006140">
    <property type="entry name" value="D-isomer_DH_NAD-bd"/>
</dbReference>
<dbReference type="InterPro" id="IPR006139">
    <property type="entry name" value="D-isomer_2_OHA_DH_cat_dom"/>
</dbReference>
<dbReference type="GO" id="GO:0051287">
    <property type="term" value="F:NAD binding"/>
    <property type="evidence" value="ECO:0007669"/>
    <property type="project" value="InterPro"/>
</dbReference>
<evidence type="ECO:0000256" key="1">
    <source>
        <dbReference type="ARBA" id="ARBA00023002"/>
    </source>
</evidence>
<dbReference type="Proteomes" id="UP001374579">
    <property type="component" value="Unassembled WGS sequence"/>
</dbReference>
<feature type="domain" description="D-isomer specific 2-hydroxyacid dehydrogenase catalytic" evidence="4">
    <location>
        <begin position="7"/>
        <end position="306"/>
    </location>
</feature>
<evidence type="ECO:0000313" key="6">
    <source>
        <dbReference type="EMBL" id="KAK7094160.1"/>
    </source>
</evidence>
<dbReference type="Pfam" id="PF02826">
    <property type="entry name" value="2-Hacid_dh_C"/>
    <property type="match status" value="1"/>
</dbReference>
<dbReference type="GO" id="GO:0008465">
    <property type="term" value="F:hydroxypyruvate reductase (NADH) activity"/>
    <property type="evidence" value="ECO:0007669"/>
    <property type="project" value="TreeGrafter"/>
</dbReference>
<dbReference type="SUPFAM" id="SSF51735">
    <property type="entry name" value="NAD(P)-binding Rossmann-fold domains"/>
    <property type="match status" value="1"/>
</dbReference>